<dbReference type="Proteomes" id="UP000183083">
    <property type="component" value="Unassembled WGS sequence"/>
</dbReference>
<dbReference type="RefSeq" id="WP_280142015.1">
    <property type="nucleotide sequence ID" value="NZ_FOVV01000009.1"/>
</dbReference>
<organism evidence="2 3">
    <name type="scientific">Pseudomonas syringae</name>
    <dbReference type="NCBI Taxonomy" id="317"/>
    <lineage>
        <taxon>Bacteria</taxon>
        <taxon>Pseudomonadati</taxon>
        <taxon>Pseudomonadota</taxon>
        <taxon>Gammaproteobacteria</taxon>
        <taxon>Pseudomonadales</taxon>
        <taxon>Pseudomonadaceae</taxon>
        <taxon>Pseudomonas</taxon>
    </lineage>
</organism>
<dbReference type="AlphaFoldDB" id="A0AB38BVR0"/>
<reference evidence="2 3" key="1">
    <citation type="submission" date="2016-10" db="EMBL/GenBank/DDBJ databases">
        <authorList>
            <person name="Varghese N."/>
            <person name="Submissions S."/>
        </authorList>
    </citation>
    <scope>NUCLEOTIDE SEQUENCE [LARGE SCALE GENOMIC DNA]</scope>
    <source>
        <strain evidence="2 3">BS0292</strain>
    </source>
</reference>
<gene>
    <name evidence="2" type="ORF">SAMN05444065_109248</name>
</gene>
<proteinExistence type="predicted"/>
<evidence type="ECO:0000256" key="1">
    <source>
        <dbReference type="SAM" id="Phobius"/>
    </source>
</evidence>
<evidence type="ECO:0000313" key="2">
    <source>
        <dbReference type="EMBL" id="SFO21338.1"/>
    </source>
</evidence>
<keyword evidence="1" id="KW-0812">Transmembrane</keyword>
<comment type="caution">
    <text evidence="2">The sequence shown here is derived from an EMBL/GenBank/DDBJ whole genome shotgun (WGS) entry which is preliminary data.</text>
</comment>
<protein>
    <submittedName>
        <fullName evidence="2">Uncharacterized protein</fullName>
    </submittedName>
</protein>
<feature type="transmembrane region" description="Helical" evidence="1">
    <location>
        <begin position="12"/>
        <end position="35"/>
    </location>
</feature>
<keyword evidence="1" id="KW-0472">Membrane</keyword>
<sequence length="42" mass="4784">MYFDVRNRRVWKTFVATNVLVIFGAALFTILGYFINSSAPSP</sequence>
<evidence type="ECO:0000313" key="3">
    <source>
        <dbReference type="Proteomes" id="UP000183083"/>
    </source>
</evidence>
<accession>A0AB38BVR0</accession>
<dbReference type="EMBL" id="FOVV01000009">
    <property type="protein sequence ID" value="SFO21338.1"/>
    <property type="molecule type" value="Genomic_DNA"/>
</dbReference>
<name>A0AB38BVR0_PSESX</name>
<keyword evidence="1" id="KW-1133">Transmembrane helix</keyword>